<dbReference type="AlphaFoldDB" id="A0A7G9T8P4"/>
<evidence type="ECO:0000313" key="3">
    <source>
        <dbReference type="EMBL" id="QNN76469.1"/>
    </source>
</evidence>
<proteinExistence type="predicted"/>
<dbReference type="Proteomes" id="UP000515838">
    <property type="component" value="Chromosome"/>
</dbReference>
<dbReference type="RefSeq" id="WP_187572264.1">
    <property type="nucleotide sequence ID" value="NZ_CP060731.1"/>
</dbReference>
<dbReference type="InterPro" id="IPR021796">
    <property type="entry name" value="Tll0287-like_dom"/>
</dbReference>
<organism evidence="3 4">
    <name type="scientific">Pseudoxanthomonas mexicana</name>
    <dbReference type="NCBI Taxonomy" id="128785"/>
    <lineage>
        <taxon>Bacteria</taxon>
        <taxon>Pseudomonadati</taxon>
        <taxon>Pseudomonadota</taxon>
        <taxon>Gammaproteobacteria</taxon>
        <taxon>Lysobacterales</taxon>
        <taxon>Lysobacteraceae</taxon>
        <taxon>Pseudoxanthomonas</taxon>
    </lineage>
</organism>
<dbReference type="GeneID" id="81471489"/>
<sequence>MSPSNPQRLLWSACLAWAVTACAPGAVGDAGRNVAEARPQQGAEAPRTAPRLDPDLDRAKAAAQAFSARLRGRLQAAMQAGGPTAAVEVCHAEAPAIADSVMAEHGVRLGRVALPRRNRNAGQAAEGWQLATLEAFQQAVLERAPAAEQVSVVREGLPEGVALRLMRGIATEPGCLACHGAQVAPAVRAAIAAHYPDDAATGFAVGDLRGGLWVEVPATAAHTPQEATP</sequence>
<evidence type="ECO:0000256" key="1">
    <source>
        <dbReference type="SAM" id="SignalP"/>
    </source>
</evidence>
<feature type="domain" description="Tll0287-like" evidence="2">
    <location>
        <begin position="78"/>
        <end position="217"/>
    </location>
</feature>
<feature type="signal peptide" evidence="1">
    <location>
        <begin position="1"/>
        <end position="23"/>
    </location>
</feature>
<reference evidence="3 4" key="1">
    <citation type="submission" date="2020-08" db="EMBL/GenBank/DDBJ databases">
        <title>Streptomycin Non-resistant strain, P. mexicana.</title>
        <authorList>
            <person name="Ganesh-Kumar S."/>
            <person name="Zhe T."/>
            <person name="Yu Z."/>
            <person name="Min Y."/>
        </authorList>
    </citation>
    <scope>NUCLEOTIDE SEQUENCE [LARGE SCALE GENOMIC DNA]</scope>
    <source>
        <strain evidence="3 4">GTZY2</strain>
    </source>
</reference>
<gene>
    <name evidence="3" type="ORF">IAE60_10940</name>
</gene>
<name>A0A7G9T8P4_PSEMX</name>
<evidence type="ECO:0000313" key="4">
    <source>
        <dbReference type="Proteomes" id="UP000515838"/>
    </source>
</evidence>
<evidence type="ECO:0000259" key="2">
    <source>
        <dbReference type="Pfam" id="PF11845"/>
    </source>
</evidence>
<keyword evidence="1" id="KW-0732">Signal</keyword>
<feature type="chain" id="PRO_5028834553" evidence="1">
    <location>
        <begin position="24"/>
        <end position="229"/>
    </location>
</feature>
<protein>
    <submittedName>
        <fullName evidence="3">DUF3365 domain-containing protein</fullName>
    </submittedName>
</protein>
<dbReference type="Pfam" id="PF11845">
    <property type="entry name" value="Tll0287-like"/>
    <property type="match status" value="1"/>
</dbReference>
<dbReference type="EMBL" id="CP060731">
    <property type="protein sequence ID" value="QNN76469.1"/>
    <property type="molecule type" value="Genomic_DNA"/>
</dbReference>
<accession>A0A7G9T8P4</accession>